<dbReference type="RefSeq" id="WP_218159288.1">
    <property type="nucleotide sequence ID" value="NZ_FOXH01000024.1"/>
</dbReference>
<proteinExistence type="predicted"/>
<sequence length="377" mass="43723">MPIEWKDKIAVRGYELVPDFFSSLEILSKQLSLDKNKAYGIKRLQSGGNGRELLIDFDSLPLEMREKLGDPRKVTNWMDKFYKFSKDVEDFYLLYRFESGKGLESKHVKEYTVNACTLKAAGLLKTARTAERLSKRGSLRGIPTTIWKDAIYFKKVQQMKYGYEHTLPANERRFLEALRKFDTEGLESLISRKHENKNAVKVTADVIELLNNLFAGRLVKPTAKMVFNEYMRFWVGQLEVINNETGEVYNRHNFPSLDDRTILAYLCRWENKIGTWNKRAGDRQRYQNQFKVTHRFTPAKMAGSILSVDDRNPPFILPNGKRVWFYIGIDLASEAWTTYVHGTTKEGIITDFYKNLVRDYASYGVGLPLELECESAL</sequence>
<reference evidence="1 2" key="1">
    <citation type="submission" date="2016-10" db="EMBL/GenBank/DDBJ databases">
        <authorList>
            <person name="de Groot N.N."/>
        </authorList>
    </citation>
    <scope>NUCLEOTIDE SEQUENCE [LARGE SCALE GENOMIC DNA]</scope>
    <source>
        <strain evidence="2">E92,LMG 26720,CCM 7988</strain>
    </source>
</reference>
<organism evidence="1 2">
    <name type="scientific">Pseudarcicella hirudinis</name>
    <dbReference type="NCBI Taxonomy" id="1079859"/>
    <lineage>
        <taxon>Bacteria</taxon>
        <taxon>Pseudomonadati</taxon>
        <taxon>Bacteroidota</taxon>
        <taxon>Cytophagia</taxon>
        <taxon>Cytophagales</taxon>
        <taxon>Flectobacillaceae</taxon>
        <taxon>Pseudarcicella</taxon>
    </lineage>
</organism>
<protein>
    <recommendedName>
        <fullName evidence="3">Integrase catalytic domain-containing protein</fullName>
    </recommendedName>
</protein>
<dbReference type="AlphaFoldDB" id="A0A1I5Z2R1"/>
<feature type="non-terminal residue" evidence="1">
    <location>
        <position position="377"/>
    </location>
</feature>
<name>A0A1I5Z2R1_9BACT</name>
<dbReference type="EMBL" id="FOXH01000024">
    <property type="protein sequence ID" value="SFQ50748.1"/>
    <property type="molecule type" value="Genomic_DNA"/>
</dbReference>
<evidence type="ECO:0000313" key="1">
    <source>
        <dbReference type="EMBL" id="SFQ50748.1"/>
    </source>
</evidence>
<evidence type="ECO:0008006" key="3">
    <source>
        <dbReference type="Google" id="ProtNLM"/>
    </source>
</evidence>
<dbReference type="Proteomes" id="UP000199306">
    <property type="component" value="Unassembled WGS sequence"/>
</dbReference>
<accession>A0A1I5Z2R1</accession>
<evidence type="ECO:0000313" key="2">
    <source>
        <dbReference type="Proteomes" id="UP000199306"/>
    </source>
</evidence>
<keyword evidence="2" id="KW-1185">Reference proteome</keyword>
<dbReference type="STRING" id="1079859.SAMN04515674_1241"/>
<gene>
    <name evidence="1" type="ORF">SAMN04515674_1241</name>
</gene>